<comment type="caution">
    <text evidence="2">The sequence shown here is derived from an EMBL/GenBank/DDBJ whole genome shotgun (WGS) entry which is preliminary data.</text>
</comment>
<evidence type="ECO:0000256" key="1">
    <source>
        <dbReference type="SAM" id="Phobius"/>
    </source>
</evidence>
<name>A0A2S9H3X9_9BURK</name>
<keyword evidence="1" id="KW-1133">Transmembrane helix</keyword>
<reference evidence="2 3" key="1">
    <citation type="submission" date="2018-02" db="EMBL/GenBank/DDBJ databases">
        <title>Solimicrobium silvestre gen. nov., sp. nov., isolated from alpine forest soil.</title>
        <authorList>
            <person name="Margesin R."/>
            <person name="Albuquerque L."/>
            <person name="Zhang D.-C."/>
            <person name="Froufe H.J.C."/>
            <person name="Severino R."/>
            <person name="Roxo I."/>
            <person name="Egas C."/>
            <person name="Da Costa M.S."/>
        </authorList>
    </citation>
    <scope>NUCLEOTIDE SEQUENCE [LARGE SCALE GENOMIC DNA]</scope>
    <source>
        <strain evidence="2 3">S20-91</strain>
    </source>
</reference>
<accession>A0A2S9H3X9</accession>
<dbReference type="EMBL" id="PUGF01000002">
    <property type="protein sequence ID" value="PRC94576.1"/>
    <property type="molecule type" value="Genomic_DNA"/>
</dbReference>
<dbReference type="InterPro" id="IPR008407">
    <property type="entry name" value="Brnchd-chn_aa_trnsp_AzlD"/>
</dbReference>
<keyword evidence="1" id="KW-0472">Membrane</keyword>
<organism evidence="2 3">
    <name type="scientific">Solimicrobium silvestre</name>
    <dbReference type="NCBI Taxonomy" id="2099400"/>
    <lineage>
        <taxon>Bacteria</taxon>
        <taxon>Pseudomonadati</taxon>
        <taxon>Pseudomonadota</taxon>
        <taxon>Betaproteobacteria</taxon>
        <taxon>Burkholderiales</taxon>
        <taxon>Oxalobacteraceae</taxon>
        <taxon>Solimicrobium</taxon>
    </lineage>
</organism>
<keyword evidence="1" id="KW-0812">Transmembrane</keyword>
<feature type="transmembrane region" description="Helical" evidence="1">
    <location>
        <begin position="6"/>
        <end position="29"/>
    </location>
</feature>
<sequence length="79" mass="8827">MEVNYEIFLIIVGCGIVTLLPRVLPLMLLSKFKFPQWYKDWLSFIPVTIMAALVAQEVIPEDGNVSTAFPAIIASGISW</sequence>
<evidence type="ECO:0000313" key="2">
    <source>
        <dbReference type="EMBL" id="PRC94576.1"/>
    </source>
</evidence>
<evidence type="ECO:0000313" key="3">
    <source>
        <dbReference type="Proteomes" id="UP000237839"/>
    </source>
</evidence>
<dbReference type="Pfam" id="PF05437">
    <property type="entry name" value="AzlD"/>
    <property type="match status" value="1"/>
</dbReference>
<keyword evidence="3" id="KW-1185">Reference proteome</keyword>
<dbReference type="AlphaFoldDB" id="A0A2S9H3X9"/>
<dbReference type="OrthoDB" id="8942869at2"/>
<protein>
    <submittedName>
        <fullName evidence="2">Branched-chain amino acid transport protein (AzlD)</fullName>
    </submittedName>
</protein>
<dbReference type="Proteomes" id="UP000237839">
    <property type="component" value="Unassembled WGS sequence"/>
</dbReference>
<proteinExistence type="predicted"/>
<dbReference type="RefSeq" id="WP_105530299.1">
    <property type="nucleotide sequence ID" value="NZ_PUGF01000002.1"/>
</dbReference>
<gene>
    <name evidence="2" type="ORF">S2091_0579</name>
</gene>